<dbReference type="VEuPathDB" id="MicrosporidiaDB:A0H76_2058"/>
<keyword evidence="1" id="KW-0802">TPR repeat</keyword>
<dbReference type="PROSITE" id="PS50005">
    <property type="entry name" value="TPR"/>
    <property type="match status" value="1"/>
</dbReference>
<name>A0A1X0QAC3_9MICR</name>
<proteinExistence type="predicted"/>
<dbReference type="Gene3D" id="1.25.40.10">
    <property type="entry name" value="Tetratricopeptide repeat domain"/>
    <property type="match status" value="1"/>
</dbReference>
<evidence type="ECO:0000313" key="3">
    <source>
        <dbReference type="Proteomes" id="UP000192356"/>
    </source>
</evidence>
<dbReference type="OrthoDB" id="10262026at2759"/>
<sequence>MNKLNTQQILEDLINRNELLSFSFLLNNTDDEYKQMRFNCGRSGLELFAISCENQGNYKEAFTLLVCKTFNNKTLVCNCCNNVIQYVRMKNYLKVYDQVELDESNYNDIYVLYLVGKYKKKVELLFKVLEKIPVFYECMLEIVWNIEHPSENEDIYMVNFHVIGSNEILRKFLFIERSIDIKYYFNNEILLDTTGLKGDDITLTNITYNHLMNVVDDHDMELNLMLVDNTYLAFTGLKYYINNDELKLYQLKLKYDNQLVDGIYNALKKKYDIAIECFKNYNGNKCKPYIYSWIGKMYECLEDKSNAHFYLNKVEESNCNAMIGVISSYYTLGFYNETMFYSVNQISKYNSLDKPQLYKFIGRVYLKYNDYRNAVIYFKKAIEMNETDSYLYLAEVYKLDNNKEKVIECYKSYLECPNLPIKNKEKIILYLIHHFEDVNEQLSIYYKNLLSNLK</sequence>
<reference evidence="2 3" key="1">
    <citation type="journal article" date="2017" name="Environ. Microbiol.">
        <title>Decay of the glycolytic pathway and adaptation to intranuclear parasitism within Enterocytozoonidae microsporidia.</title>
        <authorList>
            <person name="Wiredu Boakye D."/>
            <person name="Jaroenlak P."/>
            <person name="Prachumwat A."/>
            <person name="Williams T.A."/>
            <person name="Bateman K.S."/>
            <person name="Itsathitphaisarn O."/>
            <person name="Sritunyalucksana K."/>
            <person name="Paszkiewicz K.H."/>
            <person name="Moore K.A."/>
            <person name="Stentiford G.D."/>
            <person name="Williams B.A."/>
        </authorList>
    </citation>
    <scope>NUCLEOTIDE SEQUENCE [LARGE SCALE GENOMIC DNA]</scope>
    <source>
        <strain evidence="2 3">GB1</strain>
    </source>
</reference>
<dbReference type="SUPFAM" id="SSF81901">
    <property type="entry name" value="HCP-like"/>
    <property type="match status" value="1"/>
</dbReference>
<dbReference type="EMBL" id="LVKB01000067">
    <property type="protein sequence ID" value="ORD96706.1"/>
    <property type="molecule type" value="Genomic_DNA"/>
</dbReference>
<gene>
    <name evidence="2" type="ORF">HERIO_1381</name>
</gene>
<dbReference type="SMART" id="SM00028">
    <property type="entry name" value="TPR"/>
    <property type="match status" value="1"/>
</dbReference>
<protein>
    <submittedName>
        <fullName evidence="2">Uncharacterized protein</fullName>
    </submittedName>
</protein>
<dbReference type="AlphaFoldDB" id="A0A1X0QAC3"/>
<comment type="caution">
    <text evidence="2">The sequence shown here is derived from an EMBL/GenBank/DDBJ whole genome shotgun (WGS) entry which is preliminary data.</text>
</comment>
<evidence type="ECO:0000313" key="2">
    <source>
        <dbReference type="EMBL" id="ORD96706.1"/>
    </source>
</evidence>
<accession>A0A1X0QAC3</accession>
<evidence type="ECO:0000256" key="1">
    <source>
        <dbReference type="PROSITE-ProRule" id="PRU00339"/>
    </source>
</evidence>
<dbReference type="VEuPathDB" id="MicrosporidiaDB:HERIO_1381"/>
<dbReference type="InterPro" id="IPR011990">
    <property type="entry name" value="TPR-like_helical_dom_sf"/>
</dbReference>
<dbReference type="PROSITE" id="PS50293">
    <property type="entry name" value="TPR_REGION"/>
    <property type="match status" value="1"/>
</dbReference>
<keyword evidence="3" id="KW-1185">Reference proteome</keyword>
<dbReference type="Proteomes" id="UP000192356">
    <property type="component" value="Unassembled WGS sequence"/>
</dbReference>
<dbReference type="InterPro" id="IPR019734">
    <property type="entry name" value="TPR_rpt"/>
</dbReference>
<organism evidence="2 3">
    <name type="scientific">Hepatospora eriocheir</name>
    <dbReference type="NCBI Taxonomy" id="1081669"/>
    <lineage>
        <taxon>Eukaryota</taxon>
        <taxon>Fungi</taxon>
        <taxon>Fungi incertae sedis</taxon>
        <taxon>Microsporidia</taxon>
        <taxon>Hepatosporidae</taxon>
        <taxon>Hepatospora</taxon>
    </lineage>
</organism>
<feature type="repeat" description="TPR" evidence="1">
    <location>
        <begin position="355"/>
        <end position="388"/>
    </location>
</feature>